<sequence>MRIRIYYEDTDAGGIVYHSNYIKFCERARSEIVFKAGIKFSKDRHFVVTKLLANYIKPAVLGDILEVKTCLESIGKASLSLNQNIYRTESINQVLKDPELLFTAKITVGFMLYGKLGRLEPELVSLFSSKL</sequence>
<protein>
    <submittedName>
        <fullName evidence="6">YbgC/FadM family acyl-CoA thioesterase</fullName>
        <ecNumber evidence="6">3.1.2.-</ecNumber>
    </submittedName>
</protein>
<dbReference type="EMBL" id="AACCXK010000008">
    <property type="protein sequence ID" value="EAK0453169.1"/>
    <property type="molecule type" value="Genomic_DNA"/>
</dbReference>
<keyword evidence="2 6" id="KW-0378">Hydrolase</keyword>
<accession>A0A5L4XLN7</accession>
<dbReference type="InterPro" id="IPR008272">
    <property type="entry name" value="HB-CoA_thioesterase_AS"/>
</dbReference>
<comment type="similarity">
    <text evidence="1">Belongs to the 4-hydroxybenzoyl-CoA thioesterase family.</text>
</comment>
<dbReference type="EMBL" id="AABQDW010000007">
    <property type="protein sequence ID" value="EAI5408065.1"/>
    <property type="molecule type" value="Genomic_DNA"/>
</dbReference>
<evidence type="ECO:0000256" key="2">
    <source>
        <dbReference type="ARBA" id="ARBA00022801"/>
    </source>
</evidence>
<dbReference type="GeneID" id="61064390"/>
<dbReference type="NCBIfam" id="TIGR00051">
    <property type="entry name" value="YbgC/FadM family acyl-CoA thioesterase"/>
    <property type="match status" value="1"/>
</dbReference>
<proteinExistence type="inferred from homology"/>
<dbReference type="EMBL" id="AABTCC010000004">
    <property type="protein sequence ID" value="EAI8858660.1"/>
    <property type="molecule type" value="Genomic_DNA"/>
</dbReference>
<dbReference type="InterPro" id="IPR006683">
    <property type="entry name" value="Thioestr_dom"/>
</dbReference>
<evidence type="ECO:0000313" key="8">
    <source>
        <dbReference type="Proteomes" id="UP000535509"/>
    </source>
</evidence>
<evidence type="ECO:0000313" key="6">
    <source>
        <dbReference type="EMBL" id="EAK0453169.1"/>
    </source>
</evidence>
<dbReference type="InterPro" id="IPR029069">
    <property type="entry name" value="HotDog_dom_sf"/>
</dbReference>
<dbReference type="EC" id="3.1.2.-" evidence="6"/>
<dbReference type="Proteomes" id="UP000535509">
    <property type="component" value="Unassembled WGS sequence"/>
</dbReference>
<reference evidence="6 9" key="1">
    <citation type="submission" date="2018-05" db="EMBL/GenBank/DDBJ databases">
        <authorList>
            <consortium name="PulseNet: The National Subtyping Network for Foodborne Disease Surveillance"/>
            <person name="Tarr C.L."/>
            <person name="Trees E."/>
            <person name="Katz L.S."/>
            <person name="Carleton-Romer H.A."/>
            <person name="Stroika S."/>
            <person name="Kucerova Z."/>
            <person name="Roache K.F."/>
            <person name="Sabol A.L."/>
            <person name="Besser J."/>
            <person name="Gerner-Smidt P."/>
        </authorList>
    </citation>
    <scope>NUCLEOTIDE SEQUENCE</scope>
    <source>
        <strain evidence="6">2014D-0197</strain>
        <strain evidence="4 9">2016D-0221</strain>
        <strain evidence="7">D4313</strain>
        <strain evidence="5 8">PNUSAC001503</strain>
    </source>
</reference>
<dbReference type="AlphaFoldDB" id="A0A5L4XLN7"/>
<dbReference type="CDD" id="cd00586">
    <property type="entry name" value="4HBT"/>
    <property type="match status" value="1"/>
</dbReference>
<evidence type="ECO:0000313" key="9">
    <source>
        <dbReference type="Proteomes" id="UP000557842"/>
    </source>
</evidence>
<gene>
    <name evidence="6" type="ORF">AAH17_05790</name>
    <name evidence="7" type="ORF">AAH24_06770</name>
    <name evidence="4" type="ORF">BVH53_05050</name>
    <name evidence="5" type="ORF">CX802_02180</name>
</gene>
<dbReference type="PANTHER" id="PTHR31793:SF37">
    <property type="entry name" value="ACYL-COA THIOESTER HYDROLASE YBGC"/>
    <property type="match status" value="1"/>
</dbReference>
<evidence type="ECO:0000256" key="1">
    <source>
        <dbReference type="ARBA" id="ARBA00005953"/>
    </source>
</evidence>
<evidence type="ECO:0000259" key="3">
    <source>
        <dbReference type="Pfam" id="PF03061"/>
    </source>
</evidence>
<dbReference type="Pfam" id="PF03061">
    <property type="entry name" value="4HBT"/>
    <property type="match status" value="1"/>
</dbReference>
<dbReference type="Proteomes" id="UP000557842">
    <property type="component" value="Unassembled WGS sequence"/>
</dbReference>
<dbReference type="PROSITE" id="PS01328">
    <property type="entry name" value="4HBCOA_THIOESTERASE"/>
    <property type="match status" value="1"/>
</dbReference>
<dbReference type="GO" id="GO:0047617">
    <property type="term" value="F:fatty acyl-CoA hydrolase activity"/>
    <property type="evidence" value="ECO:0007669"/>
    <property type="project" value="TreeGrafter"/>
</dbReference>
<dbReference type="EMBL" id="AACCXM010000005">
    <property type="protein sequence ID" value="EAK0469057.1"/>
    <property type="molecule type" value="Genomic_DNA"/>
</dbReference>
<dbReference type="PANTHER" id="PTHR31793">
    <property type="entry name" value="4-HYDROXYBENZOYL-COA THIOESTERASE FAMILY MEMBER"/>
    <property type="match status" value="1"/>
</dbReference>
<evidence type="ECO:0000313" key="5">
    <source>
        <dbReference type="EMBL" id="EAI8858660.1"/>
    </source>
</evidence>
<feature type="domain" description="Thioesterase" evidence="3">
    <location>
        <begin position="13"/>
        <end position="89"/>
    </location>
</feature>
<dbReference type="InterPro" id="IPR050563">
    <property type="entry name" value="4-hydroxybenzoyl-CoA_TE"/>
</dbReference>
<organism evidence="6">
    <name type="scientific">Campylobacter fetus</name>
    <dbReference type="NCBI Taxonomy" id="196"/>
    <lineage>
        <taxon>Bacteria</taxon>
        <taxon>Pseudomonadati</taxon>
        <taxon>Campylobacterota</taxon>
        <taxon>Epsilonproteobacteria</taxon>
        <taxon>Campylobacterales</taxon>
        <taxon>Campylobacteraceae</taxon>
        <taxon>Campylobacter</taxon>
    </lineage>
</organism>
<dbReference type="RefSeq" id="WP_002848915.1">
    <property type="nucleotide sequence ID" value="NZ_AABUZP020000044.1"/>
</dbReference>
<comment type="caution">
    <text evidence="6">The sequence shown here is derived from an EMBL/GenBank/DDBJ whole genome shotgun (WGS) entry which is preliminary data.</text>
</comment>
<evidence type="ECO:0000313" key="4">
    <source>
        <dbReference type="EMBL" id="EAI5408065.1"/>
    </source>
</evidence>
<dbReference type="PIRSF" id="PIRSF003230">
    <property type="entry name" value="YbgC"/>
    <property type="match status" value="1"/>
</dbReference>
<keyword evidence="8" id="KW-1185">Reference proteome</keyword>
<name>A0A5L4XLN7_CAMFE</name>
<dbReference type="SUPFAM" id="SSF54637">
    <property type="entry name" value="Thioesterase/thiol ester dehydrase-isomerase"/>
    <property type="match status" value="1"/>
</dbReference>
<dbReference type="InterPro" id="IPR006684">
    <property type="entry name" value="YbgC/YbaW"/>
</dbReference>
<evidence type="ECO:0000313" key="7">
    <source>
        <dbReference type="EMBL" id="EAK0469057.1"/>
    </source>
</evidence>
<dbReference type="Gene3D" id="3.10.129.10">
    <property type="entry name" value="Hotdog Thioesterase"/>
    <property type="match status" value="1"/>
</dbReference>